<sequence length="53" mass="6045">MTDGEVLLTYSNKSVEKSIKSQLMVLMTPDNVTKTVRIKRTVPLIPPRKRAIF</sequence>
<evidence type="ECO:0000313" key="1">
    <source>
        <dbReference type="EMBL" id="ATF09239.1"/>
    </source>
</evidence>
<accession>A0A291B899</accession>
<reference evidence="2" key="1">
    <citation type="submission" date="2017-04" db="EMBL/GenBank/DDBJ databases">
        <title>Genome evolution of the luminous symbionts of deep sea anglerfish.</title>
        <authorList>
            <person name="Hendry T.A."/>
        </authorList>
    </citation>
    <scope>NUCLEOTIDE SEQUENCE [LARGE SCALE GENOMIC DNA]</scope>
</reference>
<organism evidence="1 2">
    <name type="scientific">Candidatus Enterovibrio altilux</name>
    <dbReference type="NCBI Taxonomy" id="1927128"/>
    <lineage>
        <taxon>Bacteria</taxon>
        <taxon>Pseudomonadati</taxon>
        <taxon>Pseudomonadota</taxon>
        <taxon>Gammaproteobacteria</taxon>
        <taxon>Vibrionales</taxon>
        <taxon>Vibrionaceae</taxon>
        <taxon>Enterovibrio</taxon>
    </lineage>
</organism>
<dbReference type="Proteomes" id="UP000218160">
    <property type="component" value="Chromosome 1"/>
</dbReference>
<protein>
    <submittedName>
        <fullName evidence="1">Uncharacterized protein</fullName>
    </submittedName>
</protein>
<evidence type="ECO:0000313" key="2">
    <source>
        <dbReference type="Proteomes" id="UP000218160"/>
    </source>
</evidence>
<dbReference type="EMBL" id="CP020660">
    <property type="protein sequence ID" value="ATF09239.1"/>
    <property type="molecule type" value="Genomic_DNA"/>
</dbReference>
<dbReference type="AlphaFoldDB" id="A0A291B899"/>
<name>A0A291B899_9GAMM</name>
<dbReference type="KEGG" id="elux:BTN50_0725"/>
<keyword evidence="2" id="KW-1185">Reference proteome</keyword>
<proteinExistence type="predicted"/>
<gene>
    <name evidence="1" type="ORF">BTN50_0725</name>
</gene>